<dbReference type="EMBL" id="CAMPGE010026056">
    <property type="protein sequence ID" value="CAI2383755.1"/>
    <property type="molecule type" value="Genomic_DNA"/>
</dbReference>
<keyword evidence="2" id="KW-1185">Reference proteome</keyword>
<protein>
    <submittedName>
        <fullName evidence="1">Uncharacterized protein</fullName>
    </submittedName>
</protein>
<sequence>MFETATLWMQQESELNNYFISEKLISIALEPTDSTFELSWTDYYSESGFDKIEKGELKGDEEIKEGASTLSNFKNIHITIFGTYIKFAEKKDIHYSFQPAQIYKNSDSEKVAVDSLKEKFFGEIIKQEDDKSKHILKIKIPLEVDEKFLSLEPHS</sequence>
<gene>
    <name evidence="1" type="ORF">ECRASSUSDP1_LOCUS25266</name>
</gene>
<evidence type="ECO:0000313" key="2">
    <source>
        <dbReference type="Proteomes" id="UP001295684"/>
    </source>
</evidence>
<evidence type="ECO:0000313" key="1">
    <source>
        <dbReference type="EMBL" id="CAI2383755.1"/>
    </source>
</evidence>
<organism evidence="1 2">
    <name type="scientific">Euplotes crassus</name>
    <dbReference type="NCBI Taxonomy" id="5936"/>
    <lineage>
        <taxon>Eukaryota</taxon>
        <taxon>Sar</taxon>
        <taxon>Alveolata</taxon>
        <taxon>Ciliophora</taxon>
        <taxon>Intramacronucleata</taxon>
        <taxon>Spirotrichea</taxon>
        <taxon>Hypotrichia</taxon>
        <taxon>Euplotida</taxon>
        <taxon>Euplotidae</taxon>
        <taxon>Moneuplotes</taxon>
    </lineage>
</organism>
<dbReference type="Proteomes" id="UP001295684">
    <property type="component" value="Unassembled WGS sequence"/>
</dbReference>
<dbReference type="AlphaFoldDB" id="A0AAD1Y447"/>
<proteinExistence type="predicted"/>
<accession>A0AAD1Y447</accession>
<reference evidence="1" key="1">
    <citation type="submission" date="2023-07" db="EMBL/GenBank/DDBJ databases">
        <authorList>
            <consortium name="AG Swart"/>
            <person name="Singh M."/>
            <person name="Singh A."/>
            <person name="Seah K."/>
            <person name="Emmerich C."/>
        </authorList>
    </citation>
    <scope>NUCLEOTIDE SEQUENCE</scope>
    <source>
        <strain evidence="1">DP1</strain>
    </source>
</reference>
<name>A0AAD1Y447_EUPCR</name>
<comment type="caution">
    <text evidence="1">The sequence shown here is derived from an EMBL/GenBank/DDBJ whole genome shotgun (WGS) entry which is preliminary data.</text>
</comment>